<dbReference type="InterPro" id="IPR011430">
    <property type="entry name" value="UTP20_N"/>
</dbReference>
<dbReference type="Pfam" id="PF07539">
    <property type="entry name" value="UTP20_N"/>
    <property type="match status" value="1"/>
</dbReference>
<feature type="transmembrane region" description="Helical" evidence="10">
    <location>
        <begin position="37"/>
        <end position="58"/>
    </location>
</feature>
<evidence type="ECO:0000256" key="3">
    <source>
        <dbReference type="ARBA" id="ARBA00022692"/>
    </source>
</evidence>
<feature type="compositionally biased region" description="Basic residues" evidence="9">
    <location>
        <begin position="2729"/>
        <end position="2755"/>
    </location>
</feature>
<comment type="similarity">
    <text evidence="2">Belongs to the RAMP4 family.</text>
</comment>
<reference evidence="14" key="2">
    <citation type="submission" date="2021-08" db="EMBL/GenBank/DDBJ databases">
        <authorList>
            <person name="Eriksson T."/>
        </authorList>
    </citation>
    <scope>NUCLEOTIDE SEQUENCE</scope>
    <source>
        <strain evidence="14">Stoneville</strain>
        <tissue evidence="14">Whole head</tissue>
    </source>
</reference>
<evidence type="ECO:0000256" key="6">
    <source>
        <dbReference type="ARBA" id="ARBA00023136"/>
    </source>
</evidence>
<keyword evidence="15" id="KW-1185">Reference proteome</keyword>
<keyword evidence="4" id="KW-0256">Endoplasmic reticulum</keyword>
<dbReference type="InterPro" id="IPR010580">
    <property type="entry name" value="ER_stress-assoc"/>
</dbReference>
<evidence type="ECO:0000313" key="14">
    <source>
        <dbReference type="EMBL" id="KAH0809624.1"/>
    </source>
</evidence>
<keyword evidence="3 10" id="KW-0812">Transmembrane</keyword>
<sequence>MAPKQRMRFANEKASKNVILRGNVPKSSKQQSESSPVGPMILALFIFVVCGSAIFQIIQSIRMAVARAVSVTSVSAIELLNLNVSAVNSPKMKNKSTRHKDSNTFKFQPFAERIANIDVDIFHRVGHENETEGEDAECYFHQSIEHWSILNLTESFNNFKKEIKAYTLVTLPQLILEKERVVEVLLKHLRLKNPLSLQPLLSIVVAVAKDLRKDFYQYYKDFLEVLVDLLNTKDTDQLEWTFTCLAYIFKFLWRPLLKDITTVFNTLLPLLSNTRPEYVNNFAAGSFAFVARKVKDWPTFLSHILKTVKTRKDGVEGCGKLFFEVIRGVAGQFHSCAQTVLPFLLESLSKFPQTALFPILEQTIASVTANILPQKSGLLWECLVGRLETLTLNWKNSQEGKVADEMDKVLRLLGQSVEFRGGKFLQNHAQVVRVVLGVLDSHDLPESVLQTATKIAIVLLLSRSVNLSQEQASAVTRKVLALPQEPVLLYFVENVTELSAFQALVLPIFLSHCAKTGLNSETMKVLTQLVLKKAPVAQSGICLTDWVKYPIDFNSTNNTTMENIFLDHLNNSDFDSYVAALVCLPHLHLSQNKRLTELLNNKISEFLFQIESTKERGDKPALNKTLFLLNNTVECSIHLNEIRYLFENFARIVDTLSPLLASNDCIFALKTLDLLVTILRDCPNIISMATLLKLDPVLAPGFSSPHHEVRLVTAHLYTLFEDLPEFDLRHSLDPEVPKEKFRVFSLCYSVESIDSQVQTYRDQLQSLEKLNFDKPQMIMCNKTAFRTVPLRYLCGTLYINFKLLWDPVVKIIETHAHGLEIGEFWGVFGAELKGVVPHVRNQDEMAESALETKWEFLRELFQNCGKPNTDPDFVNYRLLLWKAMALFPEVAEAKTRDVSELLLDFIENEYTKSNSGAASNWNIKQNATPEAEVVEEDEEANQNKEESAAPKPKRGKAHLKALLNFLAVFSKVRSPKSMYREPELSKLYFDFLQHKSAEVQKAALDCIMTYKHKFLAPYKDHLYNLIDDKNFRNEMATFRIDTESGVVQEEHRDDLVPLIMRVVFSKMSTKTGLRTGGKASGQLRRNLVLRFLAGCQEKEMLAFAKMAFQYYSKHLRDDPEVMIEELGKNVSLEGFVPPKRLQSTINLLNVILDQFGGLMGNELLTFVLQVVLAIGGILTVAFDQIASVHSGYFAILRSLRTSTVKVVERFFGQFDRYPWTNNQINAIFRVFVWPYLDKLNVEGIHSPTTLLKLFSQWGSNPRYFPLLVKYEEGRQDQFVLPHVIQLLLNKKSHSSVVNVIEEMVEKLLTLQPDEEDLQLVIPIDNLLPIPKHILDRIKLDDKLNYGSCILLPYIPSILEKIKRRLEGKNKNLNQRELFILSRISELVWEGAISDSTLKLLLPLVSKRCASSIGEEVVVQLLTTVNNLIGNVDDPRRHLKQVTPLFGTVEYASGRKLLSGILKSVCKDSEAGSVLVDGLNSFDAKWLDQPDFQRRHDTFQQIQKAIEEETVDLEVGVLLIYNCYHLLKSEKDLSLKENSSYCLKQLCPYLIRRNPKELDYLLNETILTLIRNGMKSRSSDFRSECVQLLGHLARECPDSHVVLRDLHRYTNKTDPEVDFFENVTHLQLHRHSRALLKFCSVTRELTTSPNVRTLTQFILPLASFYLCNEKFSGKNSLLDAAIECIGTVCRILPWHQYEALLKYYLSKLRKNVDHQKQLVRIMVVILDAFHYDLSKGQAGPAPEETSEESESVEDDKGEAETEKTEDEELEISAIEEGKDEADEEEEVEEERRDVKVCEKVPVLCKSTATRVTRSIQNVLLPRLHHALAELTTHDTSHKVNRKKTGAEREEEDLLRVPISLALVKLLQRLPKEILDANLPAIFMKLCSFLKSHLESVRRVTRETLQKIMQALGPEYLPVLLGEMTPLLNRGFHVHVLVFTVHAVLGCLKETYRPTDIDKILLTVLQLCQADLFGSLSEEKEVAKIAVKTSEAKSTKSFDTFQILAQYITDKCLMDLIVPIKNVLQASHSYKTVHKAQECLRHVALGLADNKFVQTRSLLIFAYGTASESIPELAAPEKPQLSEKEREKLKRERVDCFIIPKAPVGRSGVRASNVRASAKTNAHLLVEFGLRLCLVLLKRDKVKDEEYEPFLDPFVAVFRNCLTSKHVKLSTLTLQCLSWVMKYELPSMEENVKGIAESMFAILHKYASAGLSKGDNFDLVVAAFKTMAVLIRDVKYHTIDTEQLKILLLYAEQDMHDHDRQATGFSLLKAIISRQLIVPEIDDVMAKVAELSITSELSHVRAQSRAVFHQYLMDYPLGNKLETHLSFYLSQMSYELQFGRESAIEMISSLISSFPMKTLKVHCGTLFVTLGARLVNDEVPECRKQVSECLSSLLTRLGRKDREPLFDIMVLWLKDKTISHRRLAAQLCGIFVLVEKSEFESRLPLLLPLILKQFGSKEEDDDEEGERLRDHHLFQVLQMLLKICANCPSFLQMKELEDLSENIQSLLGYPHDWVRLGAAQFIGFVLAATDIDELAALVANGESGGRGYLRKEPVKSVKALTLDLCDQLQPGSVKSDLAEQVIKNLVFVARVLRKVPSNEKISLLWLTKRMRKIVNSEVVESSSGTVLRSEVFKWVAAVATVLDEETLLPILSHLLAPLVREMITTEESNAPLRQLSKEVGSLLKKKVGVETYTKTLSGLQQLLSVKRAERKRSRTQLAVTDPEQFAKKKIKRHEKKKDAKKRKLAERKGKKNFKRRKTVDMDPETEVTRATDPDTLTAFLLFVAGVAVGYDPTDPEVSSVIPPKGTFEAFYPRGEQGGSSRAAHSHGSFYKYRNPALVDAKNAAAYGFRFDGGIPLRVTSGTAATPHLSPVTMLSCQVLAASICQLSDLNFDGASRGPLRLEAALSASIPMIIKQR</sequence>
<feature type="region of interest" description="Disordered" evidence="9">
    <location>
        <begin position="2729"/>
        <end position="2763"/>
    </location>
</feature>
<evidence type="ECO:0000259" key="11">
    <source>
        <dbReference type="Pfam" id="PF07539"/>
    </source>
</evidence>
<dbReference type="SUPFAM" id="SSF48371">
    <property type="entry name" value="ARM repeat"/>
    <property type="match status" value="2"/>
</dbReference>
<reference evidence="14" key="1">
    <citation type="journal article" date="2020" name="J Insects Food Feed">
        <title>The yellow mealworm (Tenebrio molitor) genome: a resource for the emerging insects as food and feed industry.</title>
        <authorList>
            <person name="Eriksson T."/>
            <person name="Andere A."/>
            <person name="Kelstrup H."/>
            <person name="Emery V."/>
            <person name="Picard C."/>
        </authorList>
    </citation>
    <scope>NUCLEOTIDE SEQUENCE</scope>
    <source>
        <strain evidence="14">Stoneville</strain>
        <tissue evidence="14">Whole head</tissue>
    </source>
</reference>
<comment type="caution">
    <text evidence="14">The sequence shown here is derived from an EMBL/GenBank/DDBJ whole genome shotgun (WGS) entry which is preliminary data.</text>
</comment>
<dbReference type="GO" id="GO:0005789">
    <property type="term" value="C:endoplasmic reticulum membrane"/>
    <property type="evidence" value="ECO:0007669"/>
    <property type="project" value="UniProtKB-SubCell"/>
</dbReference>
<keyword evidence="6 10" id="KW-0472">Membrane</keyword>
<dbReference type="GO" id="GO:0030686">
    <property type="term" value="C:90S preribosome"/>
    <property type="evidence" value="ECO:0007669"/>
    <property type="project" value="TreeGrafter"/>
</dbReference>
<dbReference type="InterPro" id="IPR011989">
    <property type="entry name" value="ARM-like"/>
</dbReference>
<feature type="compositionally biased region" description="Acidic residues" evidence="9">
    <location>
        <begin position="1743"/>
        <end position="1769"/>
    </location>
</feature>
<dbReference type="InterPro" id="IPR052575">
    <property type="entry name" value="SSU_processome_comp_20"/>
</dbReference>
<evidence type="ECO:0000256" key="1">
    <source>
        <dbReference type="ARBA" id="ARBA00004389"/>
    </source>
</evidence>
<feature type="compositionally biased region" description="Acidic residues" evidence="9">
    <location>
        <begin position="1776"/>
        <end position="1787"/>
    </location>
</feature>
<dbReference type="Pfam" id="PF23099">
    <property type="entry name" value="UTP20_C"/>
    <property type="match status" value="1"/>
</dbReference>
<keyword evidence="5 10" id="KW-1133">Transmembrane helix</keyword>
<dbReference type="GO" id="GO:0032040">
    <property type="term" value="C:small-subunit processome"/>
    <property type="evidence" value="ECO:0007669"/>
    <property type="project" value="TreeGrafter"/>
</dbReference>
<organism evidence="14 15">
    <name type="scientific">Tenebrio molitor</name>
    <name type="common">Yellow mealworm beetle</name>
    <dbReference type="NCBI Taxonomy" id="7067"/>
    <lineage>
        <taxon>Eukaryota</taxon>
        <taxon>Metazoa</taxon>
        <taxon>Ecdysozoa</taxon>
        <taxon>Arthropoda</taxon>
        <taxon>Hexapoda</taxon>
        <taxon>Insecta</taxon>
        <taxon>Pterygota</taxon>
        <taxon>Neoptera</taxon>
        <taxon>Endopterygota</taxon>
        <taxon>Coleoptera</taxon>
        <taxon>Polyphaga</taxon>
        <taxon>Cucujiformia</taxon>
        <taxon>Tenebrionidae</taxon>
        <taxon>Tenebrio</taxon>
    </lineage>
</organism>
<feature type="domain" description="U3 small nucleolar RNA-associated protein 20 N-terminal" evidence="11">
    <location>
        <begin position="957"/>
        <end position="1577"/>
    </location>
</feature>
<evidence type="ECO:0000313" key="15">
    <source>
        <dbReference type="Proteomes" id="UP000719412"/>
    </source>
</evidence>
<dbReference type="Proteomes" id="UP000719412">
    <property type="component" value="Unassembled WGS sequence"/>
</dbReference>
<dbReference type="InterPro" id="IPR016024">
    <property type="entry name" value="ARM-type_fold"/>
</dbReference>
<evidence type="ECO:0008006" key="16">
    <source>
        <dbReference type="Google" id="ProtNLM"/>
    </source>
</evidence>
<protein>
    <recommendedName>
        <fullName evidence="16">Small subunit processome component 20 homolog</fullName>
    </recommendedName>
</protein>
<dbReference type="PANTHER" id="PTHR17695:SF11">
    <property type="entry name" value="SMALL SUBUNIT PROCESSOME COMPONENT 20 HOMOLOG"/>
    <property type="match status" value="1"/>
</dbReference>
<comment type="function">
    <text evidence="7">Interacts with target proteins during their translocation into the lumen of the endoplasmic reticulum. Protects unfolded target proteins against degradation during ER stress. May facilitate glycosylation of target proteins after termination of ER stress. May modulate the use of N-glycosylation sites on target proteins.</text>
</comment>
<accession>A0A8J6H7F5</accession>
<evidence type="ECO:0000256" key="7">
    <source>
        <dbReference type="ARBA" id="ARBA00037157"/>
    </source>
</evidence>
<evidence type="ECO:0000256" key="8">
    <source>
        <dbReference type="ARBA" id="ARBA00038831"/>
    </source>
</evidence>
<evidence type="ECO:0000256" key="5">
    <source>
        <dbReference type="ARBA" id="ARBA00022989"/>
    </source>
</evidence>
<feature type="domain" description="U3 small nucleolar RNA-associated protein 20" evidence="12">
    <location>
        <begin position="1847"/>
        <end position="2063"/>
    </location>
</feature>
<comment type="subcellular location">
    <subcellularLocation>
        <location evidence="1">Endoplasmic reticulum membrane</location>
        <topology evidence="1">Single-pass membrane protein</topology>
    </subcellularLocation>
</comment>
<evidence type="ECO:0000256" key="4">
    <source>
        <dbReference type="ARBA" id="ARBA00022824"/>
    </source>
</evidence>
<feature type="region of interest" description="Disordered" evidence="9">
    <location>
        <begin position="1735"/>
        <end position="1790"/>
    </location>
</feature>
<dbReference type="InterPro" id="IPR046523">
    <property type="entry name" value="UTP20_dom"/>
</dbReference>
<dbReference type="Pfam" id="PF06624">
    <property type="entry name" value="RAMP4"/>
    <property type="match status" value="1"/>
</dbReference>
<evidence type="ECO:0000256" key="9">
    <source>
        <dbReference type="SAM" id="MobiDB-lite"/>
    </source>
</evidence>
<dbReference type="Gene3D" id="1.25.10.10">
    <property type="entry name" value="Leucine-rich Repeat Variant"/>
    <property type="match status" value="2"/>
</dbReference>
<proteinExistence type="inferred from homology"/>
<dbReference type="InterPro" id="IPR057525">
    <property type="entry name" value="UTP20_C"/>
</dbReference>
<evidence type="ECO:0000259" key="12">
    <source>
        <dbReference type="Pfam" id="PF20416"/>
    </source>
</evidence>
<comment type="subunit">
    <text evidence="8">Interacts with SEC61B, SEC61A1 and the SEC61 complex. Interacts with CANX.</text>
</comment>
<dbReference type="PANTHER" id="PTHR17695">
    <property type="entry name" value="SMALL SUBUNIT PROCESSOME COMPONENT 20 HOMOLOG"/>
    <property type="match status" value="1"/>
</dbReference>
<feature type="compositionally biased region" description="Polar residues" evidence="9">
    <location>
        <begin position="917"/>
        <end position="928"/>
    </location>
</feature>
<feature type="domain" description="U3 small nucleolar RNA-associated protein 20 C-terminal" evidence="13">
    <location>
        <begin position="2419"/>
        <end position="2743"/>
    </location>
</feature>
<gene>
    <name evidence="14" type="ORF">GEV33_013163</name>
</gene>
<evidence type="ECO:0000256" key="10">
    <source>
        <dbReference type="SAM" id="Phobius"/>
    </source>
</evidence>
<feature type="region of interest" description="Disordered" evidence="9">
    <location>
        <begin position="917"/>
        <end position="955"/>
    </location>
</feature>
<dbReference type="EMBL" id="JABDTM020028015">
    <property type="protein sequence ID" value="KAH0809624.1"/>
    <property type="molecule type" value="Genomic_DNA"/>
</dbReference>
<name>A0A8J6H7F5_TENMO</name>
<evidence type="ECO:0000259" key="13">
    <source>
        <dbReference type="Pfam" id="PF23099"/>
    </source>
</evidence>
<evidence type="ECO:0000256" key="2">
    <source>
        <dbReference type="ARBA" id="ARBA00005500"/>
    </source>
</evidence>
<dbReference type="Pfam" id="PF20416">
    <property type="entry name" value="UTP20"/>
    <property type="match status" value="1"/>
</dbReference>